<dbReference type="GO" id="GO:0006285">
    <property type="term" value="P:base-excision repair, AP site formation"/>
    <property type="evidence" value="ECO:0007669"/>
    <property type="project" value="TreeGrafter"/>
</dbReference>
<dbReference type="InterPro" id="IPR037046">
    <property type="entry name" value="AlkA_N_sf"/>
</dbReference>
<evidence type="ECO:0000256" key="3">
    <source>
        <dbReference type="ARBA" id="ARBA00022763"/>
    </source>
</evidence>
<reference evidence="9" key="1">
    <citation type="submission" date="2011-04" db="EMBL/GenBank/DDBJ databases">
        <title>Complete sequence of Cellvibrio gilvus ATCC 13127.</title>
        <authorList>
            <person name="Lucas S."/>
            <person name="Han J."/>
            <person name="Lapidus A."/>
            <person name="Cheng J.-F."/>
            <person name="Goodwin L."/>
            <person name="Pitluck S."/>
            <person name="Peters L."/>
            <person name="Munk A."/>
            <person name="Detter J.C."/>
            <person name="Han C."/>
            <person name="Tapia R."/>
            <person name="Land M."/>
            <person name="Hauser L."/>
            <person name="Kyrpides N."/>
            <person name="Ivanova N."/>
            <person name="Ovchinnikova G."/>
            <person name="Pagani I."/>
            <person name="Mead D."/>
            <person name="Brumm P."/>
            <person name="Woyke T."/>
        </authorList>
    </citation>
    <scope>NUCLEOTIDE SEQUENCE [LARGE SCALE GENOMIC DNA]</scope>
    <source>
        <strain evidence="9">ATCC 13127 / NRRL B-14078</strain>
    </source>
</reference>
<dbReference type="GO" id="GO:0032993">
    <property type="term" value="C:protein-DNA complex"/>
    <property type="evidence" value="ECO:0007669"/>
    <property type="project" value="TreeGrafter"/>
</dbReference>
<evidence type="ECO:0000259" key="7">
    <source>
        <dbReference type="SMART" id="SM01009"/>
    </source>
</evidence>
<dbReference type="RefSeq" id="WP_013883055.1">
    <property type="nucleotide sequence ID" value="NC_015671.1"/>
</dbReference>
<evidence type="ECO:0000256" key="1">
    <source>
        <dbReference type="ARBA" id="ARBA00000086"/>
    </source>
</evidence>
<dbReference type="InterPro" id="IPR010316">
    <property type="entry name" value="AlkA_N"/>
</dbReference>
<dbReference type="Proteomes" id="UP000000485">
    <property type="component" value="Chromosome"/>
</dbReference>
<dbReference type="eggNOG" id="COG0122">
    <property type="taxonomic scope" value="Bacteria"/>
</dbReference>
<dbReference type="Gene3D" id="1.10.340.30">
    <property type="entry name" value="Hypothetical protein, domain 2"/>
    <property type="match status" value="1"/>
</dbReference>
<evidence type="ECO:0000313" key="9">
    <source>
        <dbReference type="Proteomes" id="UP000000485"/>
    </source>
</evidence>
<evidence type="ECO:0000256" key="5">
    <source>
        <dbReference type="SAM" id="MobiDB-lite"/>
    </source>
</evidence>
<evidence type="ECO:0000313" key="8">
    <source>
        <dbReference type="EMBL" id="AEI11536.1"/>
    </source>
</evidence>
<dbReference type="InterPro" id="IPR003265">
    <property type="entry name" value="HhH-GPD_domain"/>
</dbReference>
<dbReference type="GO" id="GO:0032131">
    <property type="term" value="F:alkylated DNA binding"/>
    <property type="evidence" value="ECO:0007669"/>
    <property type="project" value="TreeGrafter"/>
</dbReference>
<gene>
    <name evidence="8" type="ordered locus">Celgi_1017</name>
</gene>
<dbReference type="SUPFAM" id="SSF48150">
    <property type="entry name" value="DNA-glycosylase"/>
    <property type="match status" value="1"/>
</dbReference>
<sequence length="311" mass="33002">MNGADEVVVRRPLDSAAALAYLVLHAVPGVERVRVEDDATAGLVERLVRGPAGPVRLTVHVRPDELRLVTSRPGPDLVAVAERWFGVGDDLAAVVAHLTAVPDDPLARLVRERPHLRVPGHVDAFEAAAQTVLGQQVSLAAARTFTGRLAAALGEPHDDLTQFPDATRVAAADPDALRTVLRVTSARSRTLVALARACVDGLELRPGADPDATRAGLLAVPGIGPWTADYLALRAFGDRDAFPAGDLVLRRAMAVPDARAAHAHARAWSPWRAYAAQHLWTAAAYARVTPAAATSPARPRRPADDPRAPRA</sequence>
<dbReference type="GO" id="GO:0043916">
    <property type="term" value="F:DNA-7-methylguanine glycosylase activity"/>
    <property type="evidence" value="ECO:0007669"/>
    <property type="project" value="TreeGrafter"/>
</dbReference>
<feature type="region of interest" description="Disordered" evidence="5">
    <location>
        <begin position="291"/>
        <end position="311"/>
    </location>
</feature>
<evidence type="ECO:0000256" key="4">
    <source>
        <dbReference type="ARBA" id="ARBA00023204"/>
    </source>
</evidence>
<dbReference type="KEGG" id="cga:Celgi_1017"/>
<comment type="catalytic activity">
    <reaction evidence="1">
        <text>Hydrolysis of alkylated DNA, releasing 3-methyladenine, 3-methylguanine, 7-methylguanine and 7-methyladenine.</text>
        <dbReference type="EC" id="3.2.2.21"/>
    </reaction>
</comment>
<dbReference type="SMART" id="SM00478">
    <property type="entry name" value="ENDO3c"/>
    <property type="match status" value="1"/>
</dbReference>
<dbReference type="InterPro" id="IPR051912">
    <property type="entry name" value="Alkylbase_DNA_Glycosylase/TA"/>
</dbReference>
<dbReference type="GO" id="GO:0005737">
    <property type="term" value="C:cytoplasm"/>
    <property type="evidence" value="ECO:0007669"/>
    <property type="project" value="TreeGrafter"/>
</dbReference>
<name>F8A0R4_CELGA</name>
<dbReference type="Pfam" id="PF00730">
    <property type="entry name" value="HhH-GPD"/>
    <property type="match status" value="1"/>
</dbReference>
<dbReference type="SMART" id="SM01009">
    <property type="entry name" value="AlkA_N"/>
    <property type="match status" value="1"/>
</dbReference>
<protein>
    <recommendedName>
        <fullName evidence="2">DNA-3-methyladenine glycosylase II</fullName>
        <ecNumber evidence="2">3.2.2.21</ecNumber>
    </recommendedName>
</protein>
<evidence type="ECO:0000256" key="2">
    <source>
        <dbReference type="ARBA" id="ARBA00012000"/>
    </source>
</evidence>
<dbReference type="Gene3D" id="3.30.310.20">
    <property type="entry name" value="DNA-3-methyladenine glycosylase AlkA, N-terminal domain"/>
    <property type="match status" value="1"/>
</dbReference>
<dbReference type="EC" id="3.2.2.21" evidence="2"/>
<dbReference type="CDD" id="cd00056">
    <property type="entry name" value="ENDO3c"/>
    <property type="match status" value="1"/>
</dbReference>
<keyword evidence="4" id="KW-0234">DNA repair</keyword>
<evidence type="ECO:0000259" key="6">
    <source>
        <dbReference type="SMART" id="SM00478"/>
    </source>
</evidence>
<proteinExistence type="predicted"/>
<dbReference type="GO" id="GO:0006307">
    <property type="term" value="P:DNA alkylation repair"/>
    <property type="evidence" value="ECO:0007669"/>
    <property type="project" value="TreeGrafter"/>
</dbReference>
<feature type="domain" description="HhH-GPD" evidence="6">
    <location>
        <begin position="133"/>
        <end position="284"/>
    </location>
</feature>
<dbReference type="OrthoDB" id="9811249at2"/>
<dbReference type="PANTHER" id="PTHR43003">
    <property type="entry name" value="DNA-3-METHYLADENINE GLYCOSYLASE"/>
    <property type="match status" value="1"/>
</dbReference>
<keyword evidence="9" id="KW-1185">Reference proteome</keyword>
<dbReference type="EMBL" id="CP002665">
    <property type="protein sequence ID" value="AEI11536.1"/>
    <property type="molecule type" value="Genomic_DNA"/>
</dbReference>
<dbReference type="PANTHER" id="PTHR43003:SF13">
    <property type="entry name" value="DNA-3-METHYLADENINE GLYCOSYLASE 2"/>
    <property type="match status" value="1"/>
</dbReference>
<dbReference type="Pfam" id="PF06029">
    <property type="entry name" value="AlkA_N"/>
    <property type="match status" value="1"/>
</dbReference>
<dbReference type="InterPro" id="IPR011257">
    <property type="entry name" value="DNA_glycosylase"/>
</dbReference>
<keyword evidence="3" id="KW-0227">DNA damage</keyword>
<feature type="compositionally biased region" description="Basic and acidic residues" evidence="5">
    <location>
        <begin position="301"/>
        <end position="311"/>
    </location>
</feature>
<organism evidence="8 9">
    <name type="scientific">Cellulomonas gilvus (strain ATCC 13127 / NRRL B-14078)</name>
    <name type="common">Cellvibrio gilvus</name>
    <dbReference type="NCBI Taxonomy" id="593907"/>
    <lineage>
        <taxon>Bacteria</taxon>
        <taxon>Bacillati</taxon>
        <taxon>Actinomycetota</taxon>
        <taxon>Actinomycetes</taxon>
        <taxon>Micrococcales</taxon>
        <taxon>Cellulomonadaceae</taxon>
        <taxon>Cellulomonas</taxon>
    </lineage>
</organism>
<dbReference type="Gene3D" id="1.10.1670.10">
    <property type="entry name" value="Helix-hairpin-Helix base-excision DNA repair enzymes (C-terminal)"/>
    <property type="match status" value="1"/>
</dbReference>
<dbReference type="InterPro" id="IPR023170">
    <property type="entry name" value="HhH_base_excis_C"/>
</dbReference>
<accession>F8A0R4</accession>
<feature type="domain" description="DNA-3-methyladenine glycosylase AlkA N-terminal" evidence="7">
    <location>
        <begin position="6"/>
        <end position="123"/>
    </location>
</feature>
<dbReference type="GO" id="GO:0008725">
    <property type="term" value="F:DNA-3-methyladenine glycosylase activity"/>
    <property type="evidence" value="ECO:0007669"/>
    <property type="project" value="TreeGrafter"/>
</dbReference>
<dbReference type="STRING" id="593907.Celgi_1017"/>
<dbReference type="AlphaFoldDB" id="F8A0R4"/>
<dbReference type="HOGENOM" id="CLU_000445_72_3_11"/>